<gene>
    <name evidence="2" type="ORF">BO71DRAFT_102811</name>
</gene>
<sequence length="101" mass="11515">MPLRCLSTSSNESLAHRSHLYLKHHVEPCHTEARGKEFIGKNFCSVAEGNMWCSLCRKLLKLGNRAEVLDHFQHHTREGSPIKIPGQTKYPDINHGINAER</sequence>
<name>A0A319DK06_9EURO</name>
<evidence type="ECO:0000313" key="3">
    <source>
        <dbReference type="Proteomes" id="UP000247810"/>
    </source>
</evidence>
<reference evidence="2 3" key="1">
    <citation type="submission" date="2018-02" db="EMBL/GenBank/DDBJ databases">
        <title>The genomes of Aspergillus section Nigri reveals drivers in fungal speciation.</title>
        <authorList>
            <consortium name="DOE Joint Genome Institute"/>
            <person name="Vesth T.C."/>
            <person name="Nybo J."/>
            <person name="Theobald S."/>
            <person name="Brandl J."/>
            <person name="Frisvad J.C."/>
            <person name="Nielsen K.F."/>
            <person name="Lyhne E.K."/>
            <person name="Kogle M.E."/>
            <person name="Kuo A."/>
            <person name="Riley R."/>
            <person name="Clum A."/>
            <person name="Nolan M."/>
            <person name="Lipzen A."/>
            <person name="Salamov A."/>
            <person name="Henrissat B."/>
            <person name="Wiebenga A."/>
            <person name="De vries R.P."/>
            <person name="Grigoriev I.V."/>
            <person name="Mortensen U.H."/>
            <person name="Andersen M.R."/>
            <person name="Baker S.E."/>
        </authorList>
    </citation>
    <scope>NUCLEOTIDE SEQUENCE [LARGE SCALE GENOMIC DNA]</scope>
    <source>
        <strain evidence="2 3">CBS 707.79</strain>
    </source>
</reference>
<dbReference type="EMBL" id="KZ825818">
    <property type="protein sequence ID" value="PYH97846.1"/>
    <property type="molecule type" value="Genomic_DNA"/>
</dbReference>
<protein>
    <submittedName>
        <fullName evidence="2">Uncharacterized protein</fullName>
    </submittedName>
</protein>
<dbReference type="OrthoDB" id="4415556at2759"/>
<evidence type="ECO:0000256" key="1">
    <source>
        <dbReference type="SAM" id="MobiDB-lite"/>
    </source>
</evidence>
<dbReference type="VEuPathDB" id="FungiDB:BO71DRAFT_102811"/>
<accession>A0A319DK06</accession>
<keyword evidence="3" id="KW-1185">Reference proteome</keyword>
<organism evidence="2 3">
    <name type="scientific">Aspergillus ellipticus CBS 707.79</name>
    <dbReference type="NCBI Taxonomy" id="1448320"/>
    <lineage>
        <taxon>Eukaryota</taxon>
        <taxon>Fungi</taxon>
        <taxon>Dikarya</taxon>
        <taxon>Ascomycota</taxon>
        <taxon>Pezizomycotina</taxon>
        <taxon>Eurotiomycetes</taxon>
        <taxon>Eurotiomycetidae</taxon>
        <taxon>Eurotiales</taxon>
        <taxon>Aspergillaceae</taxon>
        <taxon>Aspergillus</taxon>
        <taxon>Aspergillus subgen. Circumdati</taxon>
    </lineage>
</organism>
<dbReference type="AlphaFoldDB" id="A0A319DK06"/>
<proteinExistence type="predicted"/>
<dbReference type="Proteomes" id="UP000247810">
    <property type="component" value="Unassembled WGS sequence"/>
</dbReference>
<feature type="region of interest" description="Disordered" evidence="1">
    <location>
        <begin position="76"/>
        <end position="101"/>
    </location>
</feature>
<evidence type="ECO:0000313" key="2">
    <source>
        <dbReference type="EMBL" id="PYH97846.1"/>
    </source>
</evidence>